<proteinExistence type="predicted"/>
<dbReference type="InterPro" id="IPR036147">
    <property type="entry name" value="Anti-sigma_E_RseA_N_sf"/>
</dbReference>
<dbReference type="PANTHER" id="PTHR38104">
    <property type="match status" value="1"/>
</dbReference>
<name>A0A4Z0BEH2_9BURK</name>
<evidence type="ECO:0000259" key="1">
    <source>
        <dbReference type="Pfam" id="PF03872"/>
    </source>
</evidence>
<dbReference type="CDD" id="cd16328">
    <property type="entry name" value="RseA_N"/>
    <property type="match status" value="1"/>
</dbReference>
<comment type="caution">
    <text evidence="2">The sequence shown here is derived from an EMBL/GenBank/DDBJ whole genome shotgun (WGS) entry which is preliminary data.</text>
</comment>
<dbReference type="OrthoDB" id="8561243at2"/>
<accession>A0A4Z0BEH2</accession>
<protein>
    <submittedName>
        <fullName evidence="2">Anti-sigma factor</fullName>
    </submittedName>
</protein>
<dbReference type="InterPro" id="IPR005572">
    <property type="entry name" value="Anti-sigma_E_RseA_N"/>
</dbReference>
<dbReference type="RefSeq" id="WP_135287149.1">
    <property type="nucleotide sequence ID" value="NZ_SMLL01000009.1"/>
</dbReference>
<organism evidence="2 3">
    <name type="scientific">Ramlibacter rhizophilus</name>
    <dbReference type="NCBI Taxonomy" id="1781167"/>
    <lineage>
        <taxon>Bacteria</taxon>
        <taxon>Pseudomonadati</taxon>
        <taxon>Pseudomonadota</taxon>
        <taxon>Betaproteobacteria</taxon>
        <taxon>Burkholderiales</taxon>
        <taxon>Comamonadaceae</taxon>
        <taxon>Ramlibacter</taxon>
    </lineage>
</organism>
<dbReference type="Pfam" id="PF03872">
    <property type="entry name" value="RseA_N"/>
    <property type="match status" value="1"/>
</dbReference>
<dbReference type="SUPFAM" id="SSF89069">
    <property type="entry name" value="N-terminal, cytoplasmic domain of anti-sigmaE factor RseA"/>
    <property type="match status" value="1"/>
</dbReference>
<dbReference type="PANTHER" id="PTHR38104:SF1">
    <property type="entry name" value="ANTI-SIGMA-E FACTOR RSEA"/>
    <property type="match status" value="1"/>
</dbReference>
<dbReference type="Proteomes" id="UP000297564">
    <property type="component" value="Unassembled WGS sequence"/>
</dbReference>
<keyword evidence="3" id="KW-1185">Reference proteome</keyword>
<dbReference type="EMBL" id="SMLL01000009">
    <property type="protein sequence ID" value="TFY96504.1"/>
    <property type="molecule type" value="Genomic_DNA"/>
</dbReference>
<sequence length="191" mass="20149">MNKTTNTHEMISALADGDLAGARASATLDLLCSDPAAEEAWHCYHVIGDVLRSPDLARATPRADFMQALSKRLAEEPRPVVPVAVPLGLVEPPIDADIRPTAEPANDPVFRWKIVAGAASLAAAFAVSWSMLGAPGAPVGPQLASVPANELMIRDAQLDELLAAHQQLGGAGALQMPASFIREVSFDARNR</sequence>
<dbReference type="AlphaFoldDB" id="A0A4Z0BEH2"/>
<evidence type="ECO:0000313" key="3">
    <source>
        <dbReference type="Proteomes" id="UP000297564"/>
    </source>
</evidence>
<reference evidence="2 3" key="1">
    <citation type="submission" date="2019-03" db="EMBL/GenBank/DDBJ databases">
        <title>Ramlibacter rhizophilus CCTCC AB2015357, whole genome shotgun sequence.</title>
        <authorList>
            <person name="Zhang X."/>
            <person name="Feng G."/>
            <person name="Zhu H."/>
        </authorList>
    </citation>
    <scope>NUCLEOTIDE SEQUENCE [LARGE SCALE GENOMIC DNA]</scope>
    <source>
        <strain evidence="2 3">CCTCC AB2015357</strain>
    </source>
</reference>
<feature type="domain" description="Anti sigma-E protein RseA N-terminal" evidence="1">
    <location>
        <begin position="8"/>
        <end position="85"/>
    </location>
</feature>
<evidence type="ECO:0000313" key="2">
    <source>
        <dbReference type="EMBL" id="TFY96504.1"/>
    </source>
</evidence>
<dbReference type="Gene3D" id="1.10.10.880">
    <property type="entry name" value="Anti sigma-E protein RseA, N-terminal domain"/>
    <property type="match status" value="1"/>
</dbReference>
<gene>
    <name evidence="2" type="ORF">EZ242_21005</name>
</gene>
<dbReference type="InterPro" id="IPR052383">
    <property type="entry name" value="Anti-sigma-E_RseA-like"/>
</dbReference>
<dbReference type="GO" id="GO:0016989">
    <property type="term" value="F:sigma factor antagonist activity"/>
    <property type="evidence" value="ECO:0007669"/>
    <property type="project" value="InterPro"/>
</dbReference>